<name>A0AB34GXP3_ESCRO</name>
<dbReference type="PANTHER" id="PTHR12106:SF9">
    <property type="entry name" value="VPS10 DOMAIN-CONTAINING RECEPTOR SORCS2"/>
    <property type="match status" value="1"/>
</dbReference>
<evidence type="ECO:0000313" key="1">
    <source>
        <dbReference type="EMBL" id="KAJ8783415.1"/>
    </source>
</evidence>
<reference evidence="1 2" key="1">
    <citation type="submission" date="2022-11" db="EMBL/GenBank/DDBJ databases">
        <title>Whole genome sequence of Eschrichtius robustus ER-17-0199.</title>
        <authorList>
            <person name="Bruniche-Olsen A."/>
            <person name="Black A.N."/>
            <person name="Fields C.J."/>
            <person name="Walden K."/>
            <person name="Dewoody J.A."/>
        </authorList>
    </citation>
    <scope>NUCLEOTIDE SEQUENCE [LARGE SCALE GENOMIC DNA]</scope>
    <source>
        <strain evidence="1">ER-17-0199</strain>
        <tissue evidence="1">Blubber</tissue>
    </source>
</reference>
<sequence length="278" mass="30422">MKFLQELSAGQVSVLGRPYQSTTDEASNHRNLSSQFWRPEVRSQIILVSASLSDRDHSLFLSTDEGATFQKQVIPFSVETFIFHPRVEDKVLAYTREGKDLEALQENQAGEALWFQQDGWSDNTDFDANGPGVFASDLALGLSAGQSGHLHFPRRFQVFSRLEPMLTRKASAFHFHELHCLPRCEASGSTSVLKGGCVFVPFISGRVERSVVGSHGPPGLRALPEPLEQAVSGVDADPDVVHVEAQELGGELQLVPAHESRASTSLLSPVVRNFISAA</sequence>
<organism evidence="1 2">
    <name type="scientific">Eschrichtius robustus</name>
    <name type="common">California gray whale</name>
    <name type="synonym">Eschrichtius gibbosus</name>
    <dbReference type="NCBI Taxonomy" id="9764"/>
    <lineage>
        <taxon>Eukaryota</taxon>
        <taxon>Metazoa</taxon>
        <taxon>Chordata</taxon>
        <taxon>Craniata</taxon>
        <taxon>Vertebrata</taxon>
        <taxon>Euteleostomi</taxon>
        <taxon>Mammalia</taxon>
        <taxon>Eutheria</taxon>
        <taxon>Laurasiatheria</taxon>
        <taxon>Artiodactyla</taxon>
        <taxon>Whippomorpha</taxon>
        <taxon>Cetacea</taxon>
        <taxon>Mysticeti</taxon>
        <taxon>Eschrichtiidae</taxon>
        <taxon>Eschrichtius</taxon>
    </lineage>
</organism>
<dbReference type="Proteomes" id="UP001159641">
    <property type="component" value="Unassembled WGS sequence"/>
</dbReference>
<dbReference type="AlphaFoldDB" id="A0AB34GXP3"/>
<gene>
    <name evidence="1" type="ORF">J1605_009120</name>
</gene>
<dbReference type="SUPFAM" id="SSF110296">
    <property type="entry name" value="Oligoxyloglucan reducing end-specific cellobiohydrolase"/>
    <property type="match status" value="1"/>
</dbReference>
<proteinExistence type="predicted"/>
<comment type="caution">
    <text evidence="1">The sequence shown here is derived from an EMBL/GenBank/DDBJ whole genome shotgun (WGS) entry which is preliminary data.</text>
</comment>
<accession>A0AB34GXP3</accession>
<evidence type="ECO:0000313" key="2">
    <source>
        <dbReference type="Proteomes" id="UP001159641"/>
    </source>
</evidence>
<keyword evidence="2" id="KW-1185">Reference proteome</keyword>
<dbReference type="InterPro" id="IPR050310">
    <property type="entry name" value="VPS10-sortilin"/>
</dbReference>
<dbReference type="EMBL" id="JAIQCJ010002084">
    <property type="protein sequence ID" value="KAJ8783415.1"/>
    <property type="molecule type" value="Genomic_DNA"/>
</dbReference>
<evidence type="ECO:0008006" key="3">
    <source>
        <dbReference type="Google" id="ProtNLM"/>
    </source>
</evidence>
<dbReference type="PANTHER" id="PTHR12106">
    <property type="entry name" value="SORTILIN RELATED"/>
    <property type="match status" value="1"/>
</dbReference>
<protein>
    <recommendedName>
        <fullName evidence="3">Sortilin N-terminal domain-containing protein</fullName>
    </recommendedName>
</protein>
<dbReference type="GO" id="GO:0016020">
    <property type="term" value="C:membrane"/>
    <property type="evidence" value="ECO:0007669"/>
    <property type="project" value="TreeGrafter"/>
</dbReference>